<evidence type="ECO:0000313" key="1">
    <source>
        <dbReference type="EMBL" id="VDN06772.1"/>
    </source>
</evidence>
<gene>
    <name evidence="1" type="ORF">NOO_LOCUS13886</name>
</gene>
<feature type="non-terminal residue" evidence="1">
    <location>
        <position position="1"/>
    </location>
</feature>
<proteinExistence type="predicted"/>
<organism evidence="1 2">
    <name type="scientific">Onchocerca ochengi</name>
    <name type="common">Filarial nematode worm</name>
    <dbReference type="NCBI Taxonomy" id="42157"/>
    <lineage>
        <taxon>Eukaryota</taxon>
        <taxon>Metazoa</taxon>
        <taxon>Ecdysozoa</taxon>
        <taxon>Nematoda</taxon>
        <taxon>Chromadorea</taxon>
        <taxon>Rhabditida</taxon>
        <taxon>Spirurina</taxon>
        <taxon>Spiruromorpha</taxon>
        <taxon>Filarioidea</taxon>
        <taxon>Onchocercidae</taxon>
        <taxon>Onchocerca</taxon>
    </lineage>
</organism>
<dbReference type="Proteomes" id="UP000271087">
    <property type="component" value="Unassembled WGS sequence"/>
</dbReference>
<sequence length="41" mass="4186">QLLQKITTVSQTASFPLLTQILSQAAVTATAVANAMAIAAQ</sequence>
<keyword evidence="2" id="KW-1185">Reference proteome</keyword>
<protein>
    <submittedName>
        <fullName evidence="1">Uncharacterized protein</fullName>
    </submittedName>
</protein>
<evidence type="ECO:0000313" key="2">
    <source>
        <dbReference type="Proteomes" id="UP000271087"/>
    </source>
</evidence>
<dbReference type="EMBL" id="UYRW01020474">
    <property type="protein sequence ID" value="VDN06772.1"/>
    <property type="molecule type" value="Genomic_DNA"/>
</dbReference>
<name>A0A3P7NER8_ONCOC</name>
<dbReference type="AlphaFoldDB" id="A0A3P7NER8"/>
<reference evidence="1 2" key="1">
    <citation type="submission" date="2018-08" db="EMBL/GenBank/DDBJ databases">
        <authorList>
            <person name="Laetsch R D."/>
            <person name="Stevens L."/>
            <person name="Kumar S."/>
            <person name="Blaxter L. M."/>
        </authorList>
    </citation>
    <scope>NUCLEOTIDE SEQUENCE [LARGE SCALE GENOMIC DNA]</scope>
</reference>
<accession>A0A3P7NER8</accession>